<gene>
    <name evidence="3" type="primary">gno_2</name>
    <name evidence="3" type="ORF">Prum_101610</name>
</gene>
<dbReference type="PANTHER" id="PTHR42760">
    <property type="entry name" value="SHORT-CHAIN DEHYDROGENASES/REDUCTASES FAMILY MEMBER"/>
    <property type="match status" value="1"/>
</dbReference>
<dbReference type="InterPro" id="IPR002347">
    <property type="entry name" value="SDR_fam"/>
</dbReference>
<dbReference type="InterPro" id="IPR020904">
    <property type="entry name" value="Sc_DH/Rdtase_CS"/>
</dbReference>
<keyword evidence="4" id="KW-1185">Reference proteome</keyword>
<dbReference type="FunFam" id="3.40.50.720:FF:000084">
    <property type="entry name" value="Short-chain dehydrogenase reductase"/>
    <property type="match status" value="1"/>
</dbReference>
<dbReference type="SUPFAM" id="SSF51735">
    <property type="entry name" value="NAD(P)-binding Rossmann-fold domains"/>
    <property type="match status" value="1"/>
</dbReference>
<protein>
    <submittedName>
        <fullName evidence="3">2-deoxy-D-gluconate 3-dehydrogenase</fullName>
    </submittedName>
</protein>
<dbReference type="PROSITE" id="PS00061">
    <property type="entry name" value="ADH_SHORT"/>
    <property type="match status" value="1"/>
</dbReference>
<evidence type="ECO:0000313" key="3">
    <source>
        <dbReference type="EMBL" id="GFJ96519.1"/>
    </source>
</evidence>
<dbReference type="RefSeq" id="WP_173086252.1">
    <property type="nucleotide sequence ID" value="NZ_BAABJB010000008.1"/>
</dbReference>
<dbReference type="EMBL" id="BLPG01000002">
    <property type="protein sequence ID" value="GFJ96519.1"/>
    <property type="molecule type" value="Genomic_DNA"/>
</dbReference>
<dbReference type="PANTHER" id="PTHR42760:SF133">
    <property type="entry name" value="3-OXOACYL-[ACYL-CARRIER-PROTEIN] REDUCTASE"/>
    <property type="match status" value="1"/>
</dbReference>
<sequence>MFNLDGKTAIVTGASRGIGRAIALGLAEAGADVAVLARGTDALTEVAKEIQALGRRAAVLTCDIDRPEEIEQAVTAARDELGDIAIVVNNAGGFAHVGPFLDMTPEDWTQILRTNLDSVAHMCRAVGGHLTGRGGGSVINVASVGGYNGVPMLSPYAVAKAGVISLTRTLAVEWAAHGVRVNVIAPGWTRTQLTRSFAGNPGLADELIRSVPAGRWGEPADLAGAAVYLASDAARMVTGACLTVDGGVTAYDTGPAMIDMLNVGRIPV</sequence>
<dbReference type="Pfam" id="PF13561">
    <property type="entry name" value="adh_short_C2"/>
    <property type="match status" value="1"/>
</dbReference>
<dbReference type="GO" id="GO:0016616">
    <property type="term" value="F:oxidoreductase activity, acting on the CH-OH group of donors, NAD or NADP as acceptor"/>
    <property type="evidence" value="ECO:0007669"/>
    <property type="project" value="TreeGrafter"/>
</dbReference>
<evidence type="ECO:0000256" key="2">
    <source>
        <dbReference type="ARBA" id="ARBA00023002"/>
    </source>
</evidence>
<dbReference type="PRINTS" id="PR00080">
    <property type="entry name" value="SDRFAMILY"/>
</dbReference>
<dbReference type="InterPro" id="IPR036291">
    <property type="entry name" value="NAD(P)-bd_dom_sf"/>
</dbReference>
<comment type="similarity">
    <text evidence="1">Belongs to the short-chain dehydrogenases/reductases (SDR) family.</text>
</comment>
<dbReference type="NCBIfam" id="NF005559">
    <property type="entry name" value="PRK07231.1"/>
    <property type="match status" value="1"/>
</dbReference>
<organism evidence="3 4">
    <name type="scientific">Phytohabitans rumicis</name>
    <dbReference type="NCBI Taxonomy" id="1076125"/>
    <lineage>
        <taxon>Bacteria</taxon>
        <taxon>Bacillati</taxon>
        <taxon>Actinomycetota</taxon>
        <taxon>Actinomycetes</taxon>
        <taxon>Micromonosporales</taxon>
        <taxon>Micromonosporaceae</taxon>
    </lineage>
</organism>
<dbReference type="Gene3D" id="3.40.50.720">
    <property type="entry name" value="NAD(P)-binding Rossmann-like Domain"/>
    <property type="match status" value="1"/>
</dbReference>
<comment type="caution">
    <text evidence="3">The sequence shown here is derived from an EMBL/GenBank/DDBJ whole genome shotgun (WGS) entry which is preliminary data.</text>
</comment>
<accession>A0A6V8LPE2</accession>
<dbReference type="PRINTS" id="PR00081">
    <property type="entry name" value="GDHRDH"/>
</dbReference>
<keyword evidence="2" id="KW-0560">Oxidoreductase</keyword>
<reference evidence="3 4" key="2">
    <citation type="submission" date="2020-03" db="EMBL/GenBank/DDBJ databases">
        <authorList>
            <person name="Ichikawa N."/>
            <person name="Kimura A."/>
            <person name="Kitahashi Y."/>
            <person name="Uohara A."/>
        </authorList>
    </citation>
    <scope>NUCLEOTIDE SEQUENCE [LARGE SCALE GENOMIC DNA]</scope>
    <source>
        <strain evidence="3 4">NBRC 108638</strain>
    </source>
</reference>
<dbReference type="Proteomes" id="UP000482960">
    <property type="component" value="Unassembled WGS sequence"/>
</dbReference>
<name>A0A6V8LPE2_9ACTN</name>
<reference evidence="3 4" key="1">
    <citation type="submission" date="2020-03" db="EMBL/GenBank/DDBJ databases">
        <title>Whole genome shotgun sequence of Phytohabitans rumicis NBRC 108638.</title>
        <authorList>
            <person name="Komaki H."/>
            <person name="Tamura T."/>
        </authorList>
    </citation>
    <scope>NUCLEOTIDE SEQUENCE [LARGE SCALE GENOMIC DNA]</scope>
    <source>
        <strain evidence="3 4">NBRC 108638</strain>
    </source>
</reference>
<evidence type="ECO:0000313" key="4">
    <source>
        <dbReference type="Proteomes" id="UP000482960"/>
    </source>
</evidence>
<evidence type="ECO:0000256" key="1">
    <source>
        <dbReference type="ARBA" id="ARBA00006484"/>
    </source>
</evidence>
<proteinExistence type="inferred from homology"/>
<dbReference type="AlphaFoldDB" id="A0A6V8LPE2"/>